<keyword evidence="1" id="KW-1133">Transmembrane helix</keyword>
<gene>
    <name evidence="2" type="ORF">QGN29_05615</name>
</gene>
<dbReference type="AlphaFoldDB" id="A0AA52HBP2"/>
<dbReference type="RefSeq" id="WP_310799713.1">
    <property type="nucleotide sequence ID" value="NZ_CP123872.1"/>
</dbReference>
<evidence type="ECO:0000256" key="1">
    <source>
        <dbReference type="SAM" id="Phobius"/>
    </source>
</evidence>
<feature type="transmembrane region" description="Helical" evidence="1">
    <location>
        <begin position="18"/>
        <end position="35"/>
    </location>
</feature>
<feature type="transmembrane region" description="Helical" evidence="1">
    <location>
        <begin position="117"/>
        <end position="141"/>
    </location>
</feature>
<keyword evidence="1" id="KW-0472">Membrane</keyword>
<keyword evidence="3" id="KW-1185">Reference proteome</keyword>
<protein>
    <submittedName>
        <fullName evidence="2">Uncharacterized protein</fullName>
    </submittedName>
</protein>
<dbReference type="EMBL" id="CP123872">
    <property type="protein sequence ID" value="WND03848.1"/>
    <property type="molecule type" value="Genomic_DNA"/>
</dbReference>
<organism evidence="2 3">
    <name type="scientific">Temperatibacter marinus</name>
    <dbReference type="NCBI Taxonomy" id="1456591"/>
    <lineage>
        <taxon>Bacteria</taxon>
        <taxon>Pseudomonadati</taxon>
        <taxon>Pseudomonadota</taxon>
        <taxon>Alphaproteobacteria</taxon>
        <taxon>Kordiimonadales</taxon>
        <taxon>Temperatibacteraceae</taxon>
        <taxon>Temperatibacter</taxon>
    </lineage>
</organism>
<accession>A0AA52HBP2</accession>
<reference evidence="2" key="1">
    <citation type="submission" date="2023-04" db="EMBL/GenBank/DDBJ databases">
        <title>Complete genome sequence of Temperatibacter marinus.</title>
        <authorList>
            <person name="Rong J.-C."/>
            <person name="Yi M.-L."/>
            <person name="Zhao Q."/>
        </authorList>
    </citation>
    <scope>NUCLEOTIDE SEQUENCE</scope>
    <source>
        <strain evidence="2">NBRC 110045</strain>
    </source>
</reference>
<evidence type="ECO:0000313" key="3">
    <source>
        <dbReference type="Proteomes" id="UP001268683"/>
    </source>
</evidence>
<proteinExistence type="predicted"/>
<dbReference type="Proteomes" id="UP001268683">
    <property type="component" value="Chromosome"/>
</dbReference>
<name>A0AA52HBP2_9PROT</name>
<keyword evidence="1" id="KW-0812">Transmembrane</keyword>
<feature type="transmembrane region" description="Helical" evidence="1">
    <location>
        <begin position="148"/>
        <end position="167"/>
    </location>
</feature>
<feature type="transmembrane region" description="Helical" evidence="1">
    <location>
        <begin position="41"/>
        <end position="64"/>
    </location>
</feature>
<dbReference type="KEGG" id="tmk:QGN29_05615"/>
<feature type="transmembrane region" description="Helical" evidence="1">
    <location>
        <begin position="179"/>
        <end position="196"/>
    </location>
</feature>
<evidence type="ECO:0000313" key="2">
    <source>
        <dbReference type="EMBL" id="WND03848.1"/>
    </source>
</evidence>
<sequence>MEKIATAISHSNHWQSRLFLSAGSLMAFNTAMLWLRHLSDYKISIIWAAIPAILAFSCAVFGLFKLYNQASLGAPFIAKVGAGAALLSLGSLGCAAGWIFFLFSFGQGMPTPPPQGFLLLIGLFMIAMVVAFSCMALSFFSQEGQKKIAWLLSLPVAMWLLMIVVSLQQGMAVGLSLDFYTNAVIAAAFMGLGASFKSRVVQG</sequence>
<feature type="transmembrane region" description="Helical" evidence="1">
    <location>
        <begin position="76"/>
        <end position="105"/>
    </location>
</feature>